<comment type="catalytic activity">
    <reaction evidence="1 6">
        <text>6-phospho-D-glucono-1,5-lactone + H2O = 6-phospho-D-gluconate + H(+)</text>
        <dbReference type="Rhea" id="RHEA:12556"/>
        <dbReference type="ChEBI" id="CHEBI:15377"/>
        <dbReference type="ChEBI" id="CHEBI:15378"/>
        <dbReference type="ChEBI" id="CHEBI:57955"/>
        <dbReference type="ChEBI" id="CHEBI:58759"/>
        <dbReference type="EC" id="3.1.1.31"/>
    </reaction>
</comment>
<dbReference type="EC" id="3.1.1.31" evidence="4 6"/>
<comment type="pathway">
    <text evidence="2 6">Carbohydrate degradation; pentose phosphate pathway; D-ribulose 5-phosphate from D-glucose 6-phosphate (oxidative stage): step 2/3.</text>
</comment>
<dbReference type="InterPro" id="IPR039104">
    <property type="entry name" value="6PGL"/>
</dbReference>
<dbReference type="InterPro" id="IPR005900">
    <property type="entry name" value="6-phosphogluconolactonase_DevB"/>
</dbReference>
<evidence type="ECO:0000256" key="4">
    <source>
        <dbReference type="ARBA" id="ARBA00013198"/>
    </source>
</evidence>
<dbReference type="SUPFAM" id="SSF100950">
    <property type="entry name" value="NagB/RpiA/CoA transferase-like"/>
    <property type="match status" value="1"/>
</dbReference>
<protein>
    <recommendedName>
        <fullName evidence="4 6">6-phosphogluconolactonase</fullName>
        <shortName evidence="6">6PGL</shortName>
        <ecNumber evidence="4 6">3.1.1.31</ecNumber>
    </recommendedName>
</protein>
<feature type="domain" description="Glucosamine/galactosamine-6-phosphate isomerase" evidence="7">
    <location>
        <begin position="13"/>
        <end position="246"/>
    </location>
</feature>
<sequence>MATAHPNLFSFPNSDALAQQLRVYVLRAQNTALNRHHSFRLAVSGGSLPANLAKALLAPSNGTPEDTPQFDKWHIFFADERAVPLDDEESNYRLLKDELIAKIPAELGTPVIHPIDEKHVHDDDPQELADLYQEDLMREFAAKDSVKLPVFDLILLGCGPDGHTCSLFPGHELLREKDAWVAAESNSPKPPPKRITLTLPVVTHAVNIAFVATGAGKKEILKQIFDLDEGSSLPSALVNQGAGERVSWFTDHPAIDGVSFPRRGSL</sequence>
<evidence type="ECO:0000256" key="2">
    <source>
        <dbReference type="ARBA" id="ARBA00004961"/>
    </source>
</evidence>
<dbReference type="UniPathway" id="UPA00115">
    <property type="reaction ID" value="UER00409"/>
</dbReference>
<dbReference type="EMBL" id="LXJU01000004">
    <property type="protein sequence ID" value="OGE55369.1"/>
    <property type="molecule type" value="Genomic_DNA"/>
</dbReference>
<dbReference type="FunFam" id="3.40.50.1360:FF:000005">
    <property type="entry name" value="6-phosphogluconolactonase"/>
    <property type="match status" value="1"/>
</dbReference>
<comment type="caution">
    <text evidence="8">The sequence shown here is derived from an EMBL/GenBank/DDBJ whole genome shotgun (WGS) entry which is preliminary data.</text>
</comment>
<dbReference type="Proteomes" id="UP000177622">
    <property type="component" value="Unassembled WGS sequence"/>
</dbReference>
<dbReference type="InterPro" id="IPR006148">
    <property type="entry name" value="Glc/Gal-6P_isomerase"/>
</dbReference>
<dbReference type="PANTHER" id="PTHR11054">
    <property type="entry name" value="6-PHOSPHOGLUCONOLACTONASE"/>
    <property type="match status" value="1"/>
</dbReference>
<evidence type="ECO:0000313" key="9">
    <source>
        <dbReference type="Proteomes" id="UP000177622"/>
    </source>
</evidence>
<evidence type="ECO:0000256" key="6">
    <source>
        <dbReference type="RuleBase" id="RU365095"/>
    </source>
</evidence>
<dbReference type="NCBIfam" id="TIGR01198">
    <property type="entry name" value="pgl"/>
    <property type="match status" value="1"/>
</dbReference>
<dbReference type="STRING" id="1835702.A0A1F5LQZ5"/>
<dbReference type="GO" id="GO:0005975">
    <property type="term" value="P:carbohydrate metabolic process"/>
    <property type="evidence" value="ECO:0007669"/>
    <property type="project" value="UniProtKB-UniRule"/>
</dbReference>
<dbReference type="AlphaFoldDB" id="A0A1F5LQZ5"/>
<proteinExistence type="inferred from homology"/>
<comment type="function">
    <text evidence="6">Hydrolysis of 6-phosphogluconolactone to 6-phosphogluconate.</text>
</comment>
<evidence type="ECO:0000256" key="5">
    <source>
        <dbReference type="ARBA" id="ARBA00022801"/>
    </source>
</evidence>
<dbReference type="PANTHER" id="PTHR11054:SF0">
    <property type="entry name" value="6-PHOSPHOGLUCONOLACTONASE"/>
    <property type="match status" value="1"/>
</dbReference>
<reference evidence="8 9" key="1">
    <citation type="journal article" date="2016" name="Sci. Rep.">
        <title>Penicillium arizonense, a new, genome sequenced fungal species, reveals a high chemical diversity in secreted metabolites.</title>
        <authorList>
            <person name="Grijseels S."/>
            <person name="Nielsen J.C."/>
            <person name="Randelovic M."/>
            <person name="Nielsen J."/>
            <person name="Nielsen K.F."/>
            <person name="Workman M."/>
            <person name="Frisvad J.C."/>
        </authorList>
    </citation>
    <scope>NUCLEOTIDE SEQUENCE [LARGE SCALE GENOMIC DNA]</scope>
    <source>
        <strain evidence="8 9">CBS 141311</strain>
    </source>
</reference>
<evidence type="ECO:0000313" key="8">
    <source>
        <dbReference type="EMBL" id="OGE55369.1"/>
    </source>
</evidence>
<organism evidence="8 9">
    <name type="scientific">Penicillium arizonense</name>
    <dbReference type="NCBI Taxonomy" id="1835702"/>
    <lineage>
        <taxon>Eukaryota</taxon>
        <taxon>Fungi</taxon>
        <taxon>Dikarya</taxon>
        <taxon>Ascomycota</taxon>
        <taxon>Pezizomycotina</taxon>
        <taxon>Eurotiomycetes</taxon>
        <taxon>Eurotiomycetidae</taxon>
        <taxon>Eurotiales</taxon>
        <taxon>Aspergillaceae</taxon>
        <taxon>Penicillium</taxon>
    </lineage>
</organism>
<gene>
    <name evidence="8" type="ORF">PENARI_c004G03986</name>
</gene>
<dbReference type="GO" id="GO:0006098">
    <property type="term" value="P:pentose-phosphate shunt"/>
    <property type="evidence" value="ECO:0007669"/>
    <property type="project" value="UniProtKB-UniPathway"/>
</dbReference>
<dbReference type="GO" id="GO:0017057">
    <property type="term" value="F:6-phosphogluconolactonase activity"/>
    <property type="evidence" value="ECO:0007669"/>
    <property type="project" value="UniProtKB-UniRule"/>
</dbReference>
<evidence type="ECO:0000256" key="1">
    <source>
        <dbReference type="ARBA" id="ARBA00000832"/>
    </source>
</evidence>
<name>A0A1F5LQZ5_PENAI</name>
<accession>A0A1F5LQZ5</accession>
<keyword evidence="5 6" id="KW-0378">Hydrolase</keyword>
<dbReference type="OrthoDB" id="432544at2759"/>
<evidence type="ECO:0000256" key="3">
    <source>
        <dbReference type="ARBA" id="ARBA00010662"/>
    </source>
</evidence>
<dbReference type="InterPro" id="IPR037171">
    <property type="entry name" value="NagB/RpiA_transferase-like"/>
</dbReference>
<keyword evidence="9" id="KW-1185">Reference proteome</keyword>
<dbReference type="CDD" id="cd01400">
    <property type="entry name" value="6PGL"/>
    <property type="match status" value="1"/>
</dbReference>
<dbReference type="RefSeq" id="XP_022490799.1">
    <property type="nucleotide sequence ID" value="XM_022629065.1"/>
</dbReference>
<dbReference type="Gene3D" id="3.40.50.1360">
    <property type="match status" value="1"/>
</dbReference>
<comment type="similarity">
    <text evidence="3 6">Belongs to the glucosamine/galactosamine-6-phosphate isomerase family. 6-phosphogluconolactonase subfamily.</text>
</comment>
<dbReference type="GeneID" id="34573799"/>
<dbReference type="Pfam" id="PF01182">
    <property type="entry name" value="Glucosamine_iso"/>
    <property type="match status" value="1"/>
</dbReference>
<evidence type="ECO:0000259" key="7">
    <source>
        <dbReference type="Pfam" id="PF01182"/>
    </source>
</evidence>